<gene>
    <name evidence="1" type="ORF">B9T28_03885</name>
</gene>
<reference evidence="1 2" key="1">
    <citation type="submission" date="2017-04" db="EMBL/GenBank/DDBJ databases">
        <title>High diversity of culturable Acinetobacter species in natural soil and water ecosystems.</title>
        <authorList>
            <person name="Nemec A."/>
            <person name="Radolfova-Krizova L."/>
        </authorList>
    </citation>
    <scope>NUCLEOTIDE SEQUENCE [LARGE SCALE GENOMIC DNA]</scope>
    <source>
        <strain evidence="1 2">ANC 4999</strain>
    </source>
</reference>
<protein>
    <recommendedName>
        <fullName evidence="3">Calcineurin-like phosphoesterase domain-containing protein</fullName>
    </recommendedName>
</protein>
<comment type="caution">
    <text evidence="1">The sequence shown here is derived from an EMBL/GenBank/DDBJ whole genome shotgun (WGS) entry which is preliminary data.</text>
</comment>
<dbReference type="RefSeq" id="WP_086202651.1">
    <property type="nucleotide sequence ID" value="NZ_NEGB01000002.1"/>
</dbReference>
<dbReference type="Gene3D" id="3.60.21.10">
    <property type="match status" value="1"/>
</dbReference>
<organism evidence="1 2">
    <name type="scientific">Acinetobacter silvestris</name>
    <dbReference type="NCBI Taxonomy" id="1977882"/>
    <lineage>
        <taxon>Bacteria</taxon>
        <taxon>Pseudomonadati</taxon>
        <taxon>Pseudomonadota</taxon>
        <taxon>Gammaproteobacteria</taxon>
        <taxon>Moraxellales</taxon>
        <taxon>Moraxellaceae</taxon>
        <taxon>Acinetobacter</taxon>
    </lineage>
</organism>
<keyword evidence="2" id="KW-1185">Reference proteome</keyword>
<evidence type="ECO:0008006" key="3">
    <source>
        <dbReference type="Google" id="ProtNLM"/>
    </source>
</evidence>
<evidence type="ECO:0000313" key="2">
    <source>
        <dbReference type="Proteomes" id="UP000242765"/>
    </source>
</evidence>
<dbReference type="AlphaFoldDB" id="A0A1Y3CH02"/>
<accession>A0A1Y3CH02</accession>
<dbReference type="OrthoDB" id="8055872at2"/>
<proteinExistence type="predicted"/>
<dbReference type="SUPFAM" id="SSF56300">
    <property type="entry name" value="Metallo-dependent phosphatases"/>
    <property type="match status" value="1"/>
</dbReference>
<name>A0A1Y3CH02_9GAMM</name>
<dbReference type="InterPro" id="IPR029052">
    <property type="entry name" value="Metallo-depent_PP-like"/>
</dbReference>
<evidence type="ECO:0000313" key="1">
    <source>
        <dbReference type="EMBL" id="OTG66407.1"/>
    </source>
</evidence>
<dbReference type="Proteomes" id="UP000242765">
    <property type="component" value="Unassembled WGS sequence"/>
</dbReference>
<sequence>MQVKNSIPWLKTQLEQAKKDNKYVILNLHNIEYYFGKNAKTNAEKVQSEKDKMELEDLLGKYSPNIRAIFVGHYHQEIGQERIYNLAKQIAGIPILYSGSPISGRFLKVEFDASNLKECIKPNKVITTPNGTTSTLPSISCKALNQ</sequence>
<dbReference type="EMBL" id="NEGB01000002">
    <property type="protein sequence ID" value="OTG66407.1"/>
    <property type="molecule type" value="Genomic_DNA"/>
</dbReference>